<sequence length="222" mass="26639">MELFKSENGHCLVPKRYDKNPSLGNWVNKQRQLYRKYLKGETSSITKDRIDILTKIGFVFDTSRIPTRSFLSDRAWKKNFDELSKFHKTHGHTNVPSSSPLGQWAVRQRYLYRSKPPDTTLSKERINLLNSLGFEWSTRYEVLWDQRIVELKEFKRKHGHCLVPRNYEPNPQLSSWVATQRKSYKLKMSGKSSYLTDERQKQLEDLDFVWSYWDYNFRINEF</sequence>
<dbReference type="AlphaFoldDB" id="A0ABD3QAG2"/>
<feature type="domain" description="Helicase-associated" evidence="1">
    <location>
        <begin position="73"/>
        <end position="134"/>
    </location>
</feature>
<feature type="domain" description="Helicase-associated" evidence="1">
    <location>
        <begin position="4"/>
        <end position="58"/>
    </location>
</feature>
<dbReference type="Gene3D" id="6.10.140.530">
    <property type="match status" value="3"/>
</dbReference>
<gene>
    <name evidence="2" type="ORF">HJC23_010493</name>
</gene>
<dbReference type="PANTHER" id="PTHR33418">
    <property type="entry name" value="HELICASE-ASSOCIATED"/>
    <property type="match status" value="1"/>
</dbReference>
<evidence type="ECO:0000313" key="3">
    <source>
        <dbReference type="Proteomes" id="UP001516023"/>
    </source>
</evidence>
<feature type="domain" description="Helicase-associated" evidence="1">
    <location>
        <begin position="143"/>
        <end position="208"/>
    </location>
</feature>
<reference evidence="2 3" key="1">
    <citation type="journal article" date="2020" name="G3 (Bethesda)">
        <title>Improved Reference Genome for Cyclotella cryptica CCMP332, a Model for Cell Wall Morphogenesis, Salinity Adaptation, and Lipid Production in Diatoms (Bacillariophyta).</title>
        <authorList>
            <person name="Roberts W.R."/>
            <person name="Downey K.M."/>
            <person name="Ruck E.C."/>
            <person name="Traller J.C."/>
            <person name="Alverson A.J."/>
        </authorList>
    </citation>
    <scope>NUCLEOTIDE SEQUENCE [LARGE SCALE GENOMIC DNA]</scope>
    <source>
        <strain evidence="2 3">CCMP332</strain>
    </source>
</reference>
<dbReference type="EMBL" id="JABMIG020000055">
    <property type="protein sequence ID" value="KAL3797367.1"/>
    <property type="molecule type" value="Genomic_DNA"/>
</dbReference>
<proteinExistence type="predicted"/>
<name>A0ABD3QAG2_9STRA</name>
<protein>
    <recommendedName>
        <fullName evidence="1">Helicase-associated domain-containing protein</fullName>
    </recommendedName>
</protein>
<comment type="caution">
    <text evidence="2">The sequence shown here is derived from an EMBL/GenBank/DDBJ whole genome shotgun (WGS) entry which is preliminary data.</text>
</comment>
<organism evidence="2 3">
    <name type="scientific">Cyclotella cryptica</name>
    <dbReference type="NCBI Taxonomy" id="29204"/>
    <lineage>
        <taxon>Eukaryota</taxon>
        <taxon>Sar</taxon>
        <taxon>Stramenopiles</taxon>
        <taxon>Ochrophyta</taxon>
        <taxon>Bacillariophyta</taxon>
        <taxon>Coscinodiscophyceae</taxon>
        <taxon>Thalassiosirophycidae</taxon>
        <taxon>Stephanodiscales</taxon>
        <taxon>Stephanodiscaceae</taxon>
        <taxon>Cyclotella</taxon>
    </lineage>
</organism>
<dbReference type="InterPro" id="IPR005114">
    <property type="entry name" value="Helicase_assoc"/>
</dbReference>
<dbReference type="Pfam" id="PF03457">
    <property type="entry name" value="HA"/>
    <property type="match status" value="3"/>
</dbReference>
<dbReference type="Proteomes" id="UP001516023">
    <property type="component" value="Unassembled WGS sequence"/>
</dbReference>
<accession>A0ABD3QAG2</accession>
<evidence type="ECO:0000259" key="1">
    <source>
        <dbReference type="Pfam" id="PF03457"/>
    </source>
</evidence>
<dbReference type="PANTHER" id="PTHR33418:SF1">
    <property type="entry name" value="HELICASE-ASSOCIATED DOMAIN-CONTAINING PROTEIN"/>
    <property type="match status" value="1"/>
</dbReference>
<evidence type="ECO:0000313" key="2">
    <source>
        <dbReference type="EMBL" id="KAL3797367.1"/>
    </source>
</evidence>
<keyword evidence="3" id="KW-1185">Reference proteome</keyword>